<dbReference type="EMBL" id="JAAMPC010000011">
    <property type="protein sequence ID" value="KAG2283731.1"/>
    <property type="molecule type" value="Genomic_DNA"/>
</dbReference>
<comment type="caution">
    <text evidence="2">The sequence shown here is derived from an EMBL/GenBank/DDBJ whole genome shotgun (WGS) entry which is preliminary data.</text>
</comment>
<organism evidence="2 3">
    <name type="scientific">Brassica carinata</name>
    <name type="common">Ethiopian mustard</name>
    <name type="synonym">Abyssinian cabbage</name>
    <dbReference type="NCBI Taxonomy" id="52824"/>
    <lineage>
        <taxon>Eukaryota</taxon>
        <taxon>Viridiplantae</taxon>
        <taxon>Streptophyta</taxon>
        <taxon>Embryophyta</taxon>
        <taxon>Tracheophyta</taxon>
        <taxon>Spermatophyta</taxon>
        <taxon>Magnoliopsida</taxon>
        <taxon>eudicotyledons</taxon>
        <taxon>Gunneridae</taxon>
        <taxon>Pentapetalae</taxon>
        <taxon>rosids</taxon>
        <taxon>malvids</taxon>
        <taxon>Brassicales</taxon>
        <taxon>Brassicaceae</taxon>
        <taxon>Brassiceae</taxon>
        <taxon>Brassica</taxon>
    </lineage>
</organism>
<dbReference type="OrthoDB" id="10009520at2759"/>
<evidence type="ECO:0000313" key="3">
    <source>
        <dbReference type="Proteomes" id="UP000886595"/>
    </source>
</evidence>
<dbReference type="InterPro" id="IPR048962">
    <property type="entry name" value="ARIH1-like_UBL"/>
</dbReference>
<reference evidence="2 3" key="1">
    <citation type="submission" date="2020-02" db="EMBL/GenBank/DDBJ databases">
        <authorList>
            <person name="Ma Q."/>
            <person name="Huang Y."/>
            <person name="Song X."/>
            <person name="Pei D."/>
        </authorList>
    </citation>
    <scope>NUCLEOTIDE SEQUENCE [LARGE SCALE GENOMIC DNA]</scope>
    <source>
        <strain evidence="2">Sxm20200214</strain>
        <tissue evidence="2">Leaf</tissue>
    </source>
</reference>
<sequence length="174" mass="20201">MDDDYMSYEEEEEEEEDYDCFDHDQEDYYEEPELQGVSSKNSTCQIITMESLVAAQKEVLVRVMESLSVKESQARTLLIHYQWNVDNLFAVYIERGKDSLFKSAGLSVFDHPSLSKSRKKMACDICMEDDLPSQAMTGMKCGHSFDLHYLQRRRQFLLLHHPSSASYSVDSVRL</sequence>
<evidence type="ECO:0000313" key="2">
    <source>
        <dbReference type="EMBL" id="KAG2283731.1"/>
    </source>
</evidence>
<protein>
    <recommendedName>
        <fullName evidence="1">E3 ubiquitin-protein ligase ARIH1-like UBA-like domain-containing protein</fullName>
    </recommendedName>
</protein>
<dbReference type="Proteomes" id="UP000886595">
    <property type="component" value="Unassembled WGS sequence"/>
</dbReference>
<name>A0A8X7UPK2_BRACI</name>
<keyword evidence="3" id="KW-1185">Reference proteome</keyword>
<proteinExistence type="predicted"/>
<dbReference type="AlphaFoldDB" id="A0A8X7UPK2"/>
<accession>A0A8X7UPK2</accession>
<evidence type="ECO:0000259" key="1">
    <source>
        <dbReference type="Pfam" id="PF21235"/>
    </source>
</evidence>
<gene>
    <name evidence="2" type="ORF">Bca52824_054951</name>
</gene>
<feature type="domain" description="E3 ubiquitin-protein ligase ARIH1-like UBA-like" evidence="1">
    <location>
        <begin position="55"/>
        <end position="94"/>
    </location>
</feature>
<dbReference type="Pfam" id="PF21235">
    <property type="entry name" value="UBA_ARI1"/>
    <property type="match status" value="1"/>
</dbReference>